<evidence type="ECO:0008006" key="5">
    <source>
        <dbReference type="Google" id="ProtNLM"/>
    </source>
</evidence>
<dbReference type="SUPFAM" id="SSF53335">
    <property type="entry name" value="S-adenosyl-L-methionine-dependent methyltransferases"/>
    <property type="match status" value="1"/>
</dbReference>
<keyword evidence="3" id="KW-0949">S-adenosyl-L-methionine</keyword>
<evidence type="ECO:0000313" key="4">
    <source>
        <dbReference type="EMBL" id="SVA30219.1"/>
    </source>
</evidence>
<gene>
    <name evidence="4" type="ORF">METZ01_LOCUS83073</name>
</gene>
<keyword evidence="2" id="KW-0808">Transferase</keyword>
<dbReference type="EMBL" id="UINC01006888">
    <property type="protein sequence ID" value="SVA30219.1"/>
    <property type="molecule type" value="Genomic_DNA"/>
</dbReference>
<name>A0A381UPZ2_9ZZZZ</name>
<dbReference type="Gene3D" id="3.40.50.150">
    <property type="entry name" value="Vaccinia Virus protein VP39"/>
    <property type="match status" value="1"/>
</dbReference>
<reference evidence="4" key="1">
    <citation type="submission" date="2018-05" db="EMBL/GenBank/DDBJ databases">
        <authorList>
            <person name="Lanie J.A."/>
            <person name="Ng W.-L."/>
            <person name="Kazmierczak K.M."/>
            <person name="Andrzejewski T.M."/>
            <person name="Davidsen T.M."/>
            <person name="Wayne K.J."/>
            <person name="Tettelin H."/>
            <person name="Glass J.I."/>
            <person name="Rusch D."/>
            <person name="Podicherti R."/>
            <person name="Tsui H.-C.T."/>
            <person name="Winkler M.E."/>
        </authorList>
    </citation>
    <scope>NUCLEOTIDE SEQUENCE</scope>
</reference>
<sequence length="238" mass="26394">MAQLKGNDRSAFVASMFGRISRRYDLLNTLMTVGMHYMWRRKAAQLAATHVSGDILDVASGTGDFAFDLLKHSNVNIVVGLDFSSEMLDVAIRKSVKLGLGGRFIPVIGDAHILPFPDERFASATVGFGVRNFSDLPKALADIVRVTRRGGKVTVLEIVRPQDRLSSVLFLRYFRWVTPKLGKIFAGDYEAYKYLPESVQHFMSAKQLTKLLKEAGLRNINVETKGMGSIAIISGERP</sequence>
<organism evidence="4">
    <name type="scientific">marine metagenome</name>
    <dbReference type="NCBI Taxonomy" id="408172"/>
    <lineage>
        <taxon>unclassified sequences</taxon>
        <taxon>metagenomes</taxon>
        <taxon>ecological metagenomes</taxon>
    </lineage>
</organism>
<evidence type="ECO:0000256" key="2">
    <source>
        <dbReference type="ARBA" id="ARBA00022679"/>
    </source>
</evidence>
<accession>A0A381UPZ2</accession>
<dbReference type="GO" id="GO:0008168">
    <property type="term" value="F:methyltransferase activity"/>
    <property type="evidence" value="ECO:0007669"/>
    <property type="project" value="UniProtKB-KW"/>
</dbReference>
<dbReference type="Pfam" id="PF01209">
    <property type="entry name" value="Ubie_methyltran"/>
    <property type="match status" value="1"/>
</dbReference>
<protein>
    <recommendedName>
        <fullName evidence="5">Demethylmenaquinone methyltransferase</fullName>
    </recommendedName>
</protein>
<dbReference type="HAMAP" id="MF_01813">
    <property type="entry name" value="MenG_UbiE_methyltr"/>
    <property type="match status" value="1"/>
</dbReference>
<dbReference type="InterPro" id="IPR004033">
    <property type="entry name" value="UbiE/COQ5_MeTrFase"/>
</dbReference>
<dbReference type="CDD" id="cd02440">
    <property type="entry name" value="AdoMet_MTases"/>
    <property type="match status" value="1"/>
</dbReference>
<dbReference type="PANTHER" id="PTHR43591">
    <property type="entry name" value="METHYLTRANSFERASE"/>
    <property type="match status" value="1"/>
</dbReference>
<dbReference type="AlphaFoldDB" id="A0A381UPZ2"/>
<dbReference type="PANTHER" id="PTHR43591:SF24">
    <property type="entry name" value="2-METHOXY-6-POLYPRENYL-1,4-BENZOQUINOL METHYLASE, MITOCHONDRIAL"/>
    <property type="match status" value="1"/>
</dbReference>
<evidence type="ECO:0000256" key="1">
    <source>
        <dbReference type="ARBA" id="ARBA00022603"/>
    </source>
</evidence>
<dbReference type="GO" id="GO:0032259">
    <property type="term" value="P:methylation"/>
    <property type="evidence" value="ECO:0007669"/>
    <property type="project" value="UniProtKB-KW"/>
</dbReference>
<dbReference type="InterPro" id="IPR029063">
    <property type="entry name" value="SAM-dependent_MTases_sf"/>
</dbReference>
<keyword evidence="1" id="KW-0489">Methyltransferase</keyword>
<proteinExistence type="inferred from homology"/>
<dbReference type="NCBIfam" id="TIGR01934">
    <property type="entry name" value="MenG_MenH_UbiE"/>
    <property type="match status" value="1"/>
</dbReference>
<dbReference type="PROSITE" id="PS51608">
    <property type="entry name" value="SAM_MT_UBIE"/>
    <property type="match status" value="1"/>
</dbReference>
<evidence type="ECO:0000256" key="3">
    <source>
        <dbReference type="ARBA" id="ARBA00022691"/>
    </source>
</evidence>